<dbReference type="PANTHER" id="PTHR12911:SF8">
    <property type="entry name" value="KLAROID PROTEIN-RELATED"/>
    <property type="match status" value="1"/>
</dbReference>
<evidence type="ECO:0000256" key="2">
    <source>
        <dbReference type="ARBA" id="ARBA00022692"/>
    </source>
</evidence>
<dbReference type="GO" id="GO:0043495">
    <property type="term" value="F:protein-membrane adaptor activity"/>
    <property type="evidence" value="ECO:0007669"/>
    <property type="project" value="TreeGrafter"/>
</dbReference>
<reference evidence="7" key="1">
    <citation type="submission" date="2018-04" db="EMBL/GenBank/DDBJ databases">
        <title>Whole genome sequencing of Hypsizygus marmoreus.</title>
        <authorList>
            <person name="Choi I.-G."/>
            <person name="Min B."/>
            <person name="Kim J.-G."/>
            <person name="Kim S."/>
            <person name="Oh Y.-L."/>
            <person name="Kong W.-S."/>
            <person name="Park H."/>
            <person name="Jeong J."/>
            <person name="Song E.-S."/>
        </authorList>
    </citation>
    <scope>NUCLEOTIDE SEQUENCE [LARGE SCALE GENOMIC DNA]</scope>
    <source>
        <strain evidence="7">51987-8</strain>
    </source>
</reference>
<dbReference type="EMBL" id="LUEZ02000132">
    <property type="protein sequence ID" value="RDB16152.1"/>
    <property type="molecule type" value="Genomic_DNA"/>
</dbReference>
<organism evidence="7 8">
    <name type="scientific">Hypsizygus marmoreus</name>
    <name type="common">White beech mushroom</name>
    <name type="synonym">Agaricus marmoreus</name>
    <dbReference type="NCBI Taxonomy" id="39966"/>
    <lineage>
        <taxon>Eukaryota</taxon>
        <taxon>Fungi</taxon>
        <taxon>Dikarya</taxon>
        <taxon>Basidiomycota</taxon>
        <taxon>Agaricomycotina</taxon>
        <taxon>Agaricomycetes</taxon>
        <taxon>Agaricomycetidae</taxon>
        <taxon>Agaricales</taxon>
        <taxon>Tricholomatineae</taxon>
        <taxon>Lyophyllaceae</taxon>
        <taxon>Hypsizygus</taxon>
    </lineage>
</organism>
<evidence type="ECO:0000256" key="3">
    <source>
        <dbReference type="ARBA" id="ARBA00022989"/>
    </source>
</evidence>
<dbReference type="AlphaFoldDB" id="A0A369J430"/>
<comment type="subcellular location">
    <subcellularLocation>
        <location evidence="1">Membrane</location>
    </subcellularLocation>
</comment>
<dbReference type="Gene3D" id="2.60.120.260">
    <property type="entry name" value="Galactose-binding domain-like"/>
    <property type="match status" value="1"/>
</dbReference>
<evidence type="ECO:0000313" key="8">
    <source>
        <dbReference type="Proteomes" id="UP000076154"/>
    </source>
</evidence>
<evidence type="ECO:0000259" key="6">
    <source>
        <dbReference type="PROSITE" id="PS51469"/>
    </source>
</evidence>
<evidence type="ECO:0000256" key="4">
    <source>
        <dbReference type="ARBA" id="ARBA00023136"/>
    </source>
</evidence>
<dbReference type="PROSITE" id="PS51469">
    <property type="entry name" value="SUN"/>
    <property type="match status" value="1"/>
</dbReference>
<name>A0A369J430_HYPMA</name>
<keyword evidence="3 5" id="KW-1133">Transmembrane helix</keyword>
<keyword evidence="4 5" id="KW-0472">Membrane</keyword>
<dbReference type="InterPro" id="IPR012919">
    <property type="entry name" value="SUN_dom"/>
</dbReference>
<dbReference type="STRING" id="39966.A0A369J430"/>
<dbReference type="OrthoDB" id="342281at2759"/>
<feature type="transmembrane region" description="Helical" evidence="5">
    <location>
        <begin position="87"/>
        <end position="107"/>
    </location>
</feature>
<keyword evidence="2 5" id="KW-0812">Transmembrane</keyword>
<evidence type="ECO:0000256" key="1">
    <source>
        <dbReference type="ARBA" id="ARBA00004370"/>
    </source>
</evidence>
<evidence type="ECO:0000256" key="5">
    <source>
        <dbReference type="SAM" id="Phobius"/>
    </source>
</evidence>
<dbReference type="Pfam" id="PF07738">
    <property type="entry name" value="Sad1_UNC"/>
    <property type="match status" value="2"/>
</dbReference>
<dbReference type="InParanoid" id="A0A369J430"/>
<protein>
    <submittedName>
        <fullName evidence="7">SUN domain-containing protein 5</fullName>
    </submittedName>
</protein>
<proteinExistence type="predicted"/>
<dbReference type="PANTHER" id="PTHR12911">
    <property type="entry name" value="SAD1/UNC-84-LIKE PROTEIN-RELATED"/>
    <property type="match status" value="1"/>
</dbReference>
<feature type="domain" description="SUN" evidence="6">
    <location>
        <begin position="197"/>
        <end position="395"/>
    </location>
</feature>
<keyword evidence="8" id="KW-1185">Reference proteome</keyword>
<dbReference type="InterPro" id="IPR045119">
    <property type="entry name" value="SUN1-5"/>
</dbReference>
<dbReference type="Proteomes" id="UP000076154">
    <property type="component" value="Unassembled WGS sequence"/>
</dbReference>
<sequence length="400" mass="45155">MGLRAEVFDFLYLICPESRATVGRGNYVPSRSIAPRRPMKLDPYSSCYFVLEQDDFDVETFRSESSKGIIESVGENSANVSYNRRFICMKVLAAVVPCLILFVALVLCNPLPPGRVEHNICHLFKRDRFLASFWPSRSKEQVPSLTERVDYLESILAPQEAHAREVANNHVCTCINEFQCGGRNTRQRRDFALDTSGSYVVPHFTSRTHGLREHQFFSKFVVWARGYDVLNLDIILPTAVIRSGGDEVGDCWEFAGPSGHISIRFPQRIYISDVAIDNVDSALVSLDVARKAPQNMSLWGLVESSLSPGSSPDDIILPPSHFGRSELPSWVSPEDYFLRLATFQYNISHLVTLQSFHTTGRRQRLGFHTVVLNIETNWGSNSTCLYRFRVHGSEVISPTL</sequence>
<comment type="caution">
    <text evidence="7">The sequence shown here is derived from an EMBL/GenBank/DDBJ whole genome shotgun (WGS) entry which is preliminary data.</text>
</comment>
<accession>A0A369J430</accession>
<evidence type="ECO:0000313" key="7">
    <source>
        <dbReference type="EMBL" id="RDB16152.1"/>
    </source>
</evidence>
<dbReference type="GO" id="GO:0034993">
    <property type="term" value="C:meiotic nuclear membrane microtubule tethering complex"/>
    <property type="evidence" value="ECO:0007669"/>
    <property type="project" value="TreeGrafter"/>
</dbReference>
<gene>
    <name evidence="7" type="primary">Sun5</name>
    <name evidence="7" type="ORF">Hypma_003348</name>
</gene>